<dbReference type="GO" id="GO:0005737">
    <property type="term" value="C:cytoplasm"/>
    <property type="evidence" value="ECO:0007669"/>
    <property type="project" value="TreeGrafter"/>
</dbReference>
<dbReference type="Proteomes" id="UP000250321">
    <property type="component" value="Unassembled WGS sequence"/>
</dbReference>
<dbReference type="PROSITE" id="PS51823">
    <property type="entry name" value="CLU"/>
    <property type="match status" value="1"/>
</dbReference>
<dbReference type="InterPro" id="IPR027523">
    <property type="entry name" value="CLU_prot"/>
</dbReference>
<accession>A0A314Z3Q0</accession>
<feature type="region of interest" description="Disordered" evidence="1">
    <location>
        <begin position="104"/>
        <end position="124"/>
    </location>
</feature>
<dbReference type="InterPro" id="IPR033646">
    <property type="entry name" value="CLU-central"/>
</dbReference>
<keyword evidence="4" id="KW-1185">Reference proteome</keyword>
<feature type="region of interest" description="Disordered" evidence="1">
    <location>
        <begin position="168"/>
        <end position="190"/>
    </location>
</feature>
<reference evidence="3 4" key="1">
    <citation type="submission" date="2018-02" db="EMBL/GenBank/DDBJ databases">
        <title>Draft genome of wild Prunus yedoensis var. nudiflora.</title>
        <authorList>
            <person name="Baek S."/>
            <person name="Kim J.-H."/>
            <person name="Choi K."/>
            <person name="Kim G.-B."/>
            <person name="Cho A."/>
            <person name="Jang H."/>
            <person name="Shin C.-H."/>
            <person name="Yu H.-J."/>
            <person name="Mun J.-H."/>
        </authorList>
    </citation>
    <scope>NUCLEOTIDE SEQUENCE [LARGE SCALE GENOMIC DNA]</scope>
    <source>
        <strain evidence="4">cv. Jeju island</strain>
        <tissue evidence="3">Leaf</tissue>
    </source>
</reference>
<dbReference type="EMBL" id="PJQY01000289">
    <property type="protein sequence ID" value="PQQ13649.1"/>
    <property type="molecule type" value="Genomic_DNA"/>
</dbReference>
<evidence type="ECO:0000313" key="4">
    <source>
        <dbReference type="Proteomes" id="UP000250321"/>
    </source>
</evidence>
<feature type="domain" description="Clu" evidence="2">
    <location>
        <begin position="1"/>
        <end position="176"/>
    </location>
</feature>
<dbReference type="PANTHER" id="PTHR12601">
    <property type="entry name" value="EUKARYOTIC TRANSLATION INITIATION FACTOR 3 SUBUNIT EIF-3"/>
    <property type="match status" value="1"/>
</dbReference>
<feature type="compositionally biased region" description="Basic and acidic residues" evidence="1">
    <location>
        <begin position="173"/>
        <end position="185"/>
    </location>
</feature>
<proteinExistence type="predicted"/>
<feature type="compositionally biased region" description="Low complexity" evidence="1">
    <location>
        <begin position="104"/>
        <end position="114"/>
    </location>
</feature>
<dbReference type="AlphaFoldDB" id="A0A314Z3Q0"/>
<evidence type="ECO:0000259" key="2">
    <source>
        <dbReference type="PROSITE" id="PS51823"/>
    </source>
</evidence>
<gene>
    <name evidence="3" type="ORF">Pyn_30796</name>
</gene>
<dbReference type="PANTHER" id="PTHR12601:SF39">
    <property type="entry name" value="PROTEIN REDUCED CHLOROPLAST COVERAGE 2"/>
    <property type="match status" value="1"/>
</dbReference>
<dbReference type="STRING" id="2094558.A0A314Z3Q0"/>
<name>A0A314Z3Q0_PRUYE</name>
<evidence type="ECO:0000256" key="1">
    <source>
        <dbReference type="SAM" id="MobiDB-lite"/>
    </source>
</evidence>
<feature type="compositionally biased region" description="Polar residues" evidence="1">
    <location>
        <begin position="115"/>
        <end position="124"/>
    </location>
</feature>
<dbReference type="OrthoDB" id="1745945at2759"/>
<organism evidence="3 4">
    <name type="scientific">Prunus yedoensis var. nudiflora</name>
    <dbReference type="NCBI Taxonomy" id="2094558"/>
    <lineage>
        <taxon>Eukaryota</taxon>
        <taxon>Viridiplantae</taxon>
        <taxon>Streptophyta</taxon>
        <taxon>Embryophyta</taxon>
        <taxon>Tracheophyta</taxon>
        <taxon>Spermatophyta</taxon>
        <taxon>Magnoliopsida</taxon>
        <taxon>eudicotyledons</taxon>
        <taxon>Gunneridae</taxon>
        <taxon>Pentapetalae</taxon>
        <taxon>rosids</taxon>
        <taxon>fabids</taxon>
        <taxon>Rosales</taxon>
        <taxon>Rosaceae</taxon>
        <taxon>Amygdaloideae</taxon>
        <taxon>Amygdaleae</taxon>
        <taxon>Prunus</taxon>
    </lineage>
</organism>
<comment type="caution">
    <text evidence="3">The sequence shown here is derived from an EMBL/GenBank/DDBJ whole genome shotgun (WGS) entry which is preliminary data.</text>
</comment>
<dbReference type="Pfam" id="PF12807">
    <property type="entry name" value="eIF3_p135"/>
    <property type="match status" value="1"/>
</dbReference>
<dbReference type="InterPro" id="IPR025697">
    <property type="entry name" value="CLU_dom"/>
</dbReference>
<evidence type="ECO:0000313" key="3">
    <source>
        <dbReference type="EMBL" id="PQQ13649.1"/>
    </source>
</evidence>
<protein>
    <submittedName>
        <fullName evidence="3">Protein TSS</fullName>
    </submittedName>
</protein>
<sequence>MPDASTKVDCKNDGSQVLGLSQEEVTQRNLLKGITADESATVHDTATLGVVVVRHCGFTAVVKVSNEVNWEGKHVPKDIEIEDQPEGGANALNVNSLRLLLQQSSPPQSSNTVPRTQSTDFENLHSTRSLVKKVLEESLLRLQGGPTNHTKSIRWELGACWVQHLQNQGSGKTESKKTEEAKTEPAVKGLGKQGGLLKEIKKKMDVRSSKTEQGKEVIGTNKIDTTSQEELEKRDAEKEIIWKSCFLMHHICASRNQILAFTFRHCPSKTDKLPHVQSLCIHEMVVRAYKHILQAVVAAVDNVADLAASIAACLNILLGTPSTENGDADYLLMIH</sequence>